<feature type="chain" id="PRO_5043055427" description="Secreted protein" evidence="1">
    <location>
        <begin position="21"/>
        <end position="125"/>
    </location>
</feature>
<reference evidence="2" key="2">
    <citation type="submission" date="2023-05" db="EMBL/GenBank/DDBJ databases">
        <authorList>
            <consortium name="Lawrence Berkeley National Laboratory"/>
            <person name="Steindorff A."/>
            <person name="Hensen N."/>
            <person name="Bonometti L."/>
            <person name="Westerberg I."/>
            <person name="Brannstrom I.O."/>
            <person name="Guillou S."/>
            <person name="Cros-Aarteil S."/>
            <person name="Calhoun S."/>
            <person name="Haridas S."/>
            <person name="Kuo A."/>
            <person name="Mondo S."/>
            <person name="Pangilinan J."/>
            <person name="Riley R."/>
            <person name="Labutti K."/>
            <person name="Andreopoulos B."/>
            <person name="Lipzen A."/>
            <person name="Chen C."/>
            <person name="Yanf M."/>
            <person name="Daum C."/>
            <person name="Ng V."/>
            <person name="Clum A."/>
            <person name="Ohm R."/>
            <person name="Martin F."/>
            <person name="Silar P."/>
            <person name="Natvig D."/>
            <person name="Lalanne C."/>
            <person name="Gautier V."/>
            <person name="Ament-Velasquez S.L."/>
            <person name="Kruys A."/>
            <person name="Hutchinson M.I."/>
            <person name="Powell A.J."/>
            <person name="Barry K."/>
            <person name="Miller A.N."/>
            <person name="Grigoriev I.V."/>
            <person name="Debuchy R."/>
            <person name="Gladieux P."/>
            <person name="Thoren M.H."/>
            <person name="Johannesson H."/>
        </authorList>
    </citation>
    <scope>NUCLEOTIDE SEQUENCE</scope>
    <source>
        <strain evidence="2">CBS 892.96</strain>
    </source>
</reference>
<evidence type="ECO:0008006" key="4">
    <source>
        <dbReference type="Google" id="ProtNLM"/>
    </source>
</evidence>
<reference evidence="2" key="1">
    <citation type="journal article" date="2023" name="Mol. Phylogenet. Evol.">
        <title>Genome-scale phylogeny and comparative genomics of the fungal order Sordariales.</title>
        <authorList>
            <person name="Hensen N."/>
            <person name="Bonometti L."/>
            <person name="Westerberg I."/>
            <person name="Brannstrom I.O."/>
            <person name="Guillou S."/>
            <person name="Cros-Aarteil S."/>
            <person name="Calhoun S."/>
            <person name="Haridas S."/>
            <person name="Kuo A."/>
            <person name="Mondo S."/>
            <person name="Pangilinan J."/>
            <person name="Riley R."/>
            <person name="LaButti K."/>
            <person name="Andreopoulos B."/>
            <person name="Lipzen A."/>
            <person name="Chen C."/>
            <person name="Yan M."/>
            <person name="Daum C."/>
            <person name="Ng V."/>
            <person name="Clum A."/>
            <person name="Steindorff A."/>
            <person name="Ohm R.A."/>
            <person name="Martin F."/>
            <person name="Silar P."/>
            <person name="Natvig D.O."/>
            <person name="Lalanne C."/>
            <person name="Gautier V."/>
            <person name="Ament-Velasquez S.L."/>
            <person name="Kruys A."/>
            <person name="Hutchinson M.I."/>
            <person name="Powell A.J."/>
            <person name="Barry K."/>
            <person name="Miller A.N."/>
            <person name="Grigoriev I.V."/>
            <person name="Debuchy R."/>
            <person name="Gladieux P."/>
            <person name="Hiltunen Thoren M."/>
            <person name="Johannesson H."/>
        </authorList>
    </citation>
    <scope>NUCLEOTIDE SEQUENCE</scope>
    <source>
        <strain evidence="2">CBS 892.96</strain>
    </source>
</reference>
<evidence type="ECO:0000256" key="1">
    <source>
        <dbReference type="SAM" id="SignalP"/>
    </source>
</evidence>
<protein>
    <recommendedName>
        <fullName evidence="4">Secreted protein</fullName>
    </recommendedName>
</protein>
<gene>
    <name evidence="2" type="ORF">QBC36DRAFT_318395</name>
</gene>
<name>A0AAN7ACY4_9PEZI</name>
<dbReference type="Proteomes" id="UP001302321">
    <property type="component" value="Unassembled WGS sequence"/>
</dbReference>
<evidence type="ECO:0000313" key="2">
    <source>
        <dbReference type="EMBL" id="KAK4181192.1"/>
    </source>
</evidence>
<accession>A0AAN7ACY4</accession>
<sequence>MTRRLSFCFASACFCCWADGLTSDICGPLWQFPTSLRAVRNPRHRVGPAIEGQCCQKVQGLCTRSVLICPASFPAITIAKNPRPFGGVSTKGTERFCIGAVFRPLPGTFTFDPAGAISSRAGPVF</sequence>
<comment type="caution">
    <text evidence="2">The sequence shown here is derived from an EMBL/GenBank/DDBJ whole genome shotgun (WGS) entry which is preliminary data.</text>
</comment>
<keyword evidence="1" id="KW-0732">Signal</keyword>
<dbReference type="AlphaFoldDB" id="A0AAN7ACY4"/>
<feature type="signal peptide" evidence="1">
    <location>
        <begin position="1"/>
        <end position="20"/>
    </location>
</feature>
<organism evidence="2 3">
    <name type="scientific">Triangularia setosa</name>
    <dbReference type="NCBI Taxonomy" id="2587417"/>
    <lineage>
        <taxon>Eukaryota</taxon>
        <taxon>Fungi</taxon>
        <taxon>Dikarya</taxon>
        <taxon>Ascomycota</taxon>
        <taxon>Pezizomycotina</taxon>
        <taxon>Sordariomycetes</taxon>
        <taxon>Sordariomycetidae</taxon>
        <taxon>Sordariales</taxon>
        <taxon>Podosporaceae</taxon>
        <taxon>Triangularia</taxon>
    </lineage>
</organism>
<evidence type="ECO:0000313" key="3">
    <source>
        <dbReference type="Proteomes" id="UP001302321"/>
    </source>
</evidence>
<proteinExistence type="predicted"/>
<dbReference type="EMBL" id="MU866089">
    <property type="protein sequence ID" value="KAK4181192.1"/>
    <property type="molecule type" value="Genomic_DNA"/>
</dbReference>
<keyword evidence="3" id="KW-1185">Reference proteome</keyword>